<keyword evidence="1" id="KW-1133">Transmembrane helix</keyword>
<feature type="transmembrane region" description="Helical" evidence="1">
    <location>
        <begin position="31"/>
        <end position="56"/>
    </location>
</feature>
<name>A0AAI8MAD0_9BRAD</name>
<dbReference type="AlphaFoldDB" id="A0AAI8MAD0"/>
<feature type="transmembrane region" description="Helical" evidence="1">
    <location>
        <begin position="114"/>
        <end position="135"/>
    </location>
</feature>
<accession>A0AAI8MAD0</accession>
<keyword evidence="1" id="KW-0812">Transmembrane</keyword>
<sequence>MSMEGLPPAPRADVEAYRADRGSRYLQWSPILLGAFAATALSFVMVTFGASVGLGVTSAAPTWRDASAALWILSGIYLILQAILSFGLGGYIAGWVRTPAAPGGPVEHTEQADGLHGLAVWALAVVMGAVLATLLGAATLSRTSSGVTSARTSAAEPLLSYELDRLYRAGRRAPTVDLSSERAEAGRILLTTSSHDGLSADDRTYLIQQVVGTTGLAPADAERRVDTVIANAKTAIARSRRSTIILAFSVATAVLLGAIAAWAAACAGGRHRDGAPLPEWMAHSNALDRRRTAVLP</sequence>
<organism evidence="2 3">
    <name type="scientific">Bradyrhizobium cosmicum</name>
    <dbReference type="NCBI Taxonomy" id="1404864"/>
    <lineage>
        <taxon>Bacteria</taxon>
        <taxon>Pseudomonadati</taxon>
        <taxon>Pseudomonadota</taxon>
        <taxon>Alphaproteobacteria</taxon>
        <taxon>Hyphomicrobiales</taxon>
        <taxon>Nitrobacteraceae</taxon>
        <taxon>Bradyrhizobium</taxon>
    </lineage>
</organism>
<keyword evidence="3" id="KW-1185">Reference proteome</keyword>
<feature type="transmembrane region" description="Helical" evidence="1">
    <location>
        <begin position="243"/>
        <end position="265"/>
    </location>
</feature>
<reference evidence="2 3" key="1">
    <citation type="journal article" date="2012" name="Microbes Environ.">
        <title>Complete genome sequence of Bradyrhizobium sp. S23321: insights into symbiosis evolution in soil oligotrophs.</title>
        <authorList>
            <person name="Okubo T."/>
            <person name="Tsukui T."/>
            <person name="Maita H."/>
            <person name="Okamoto S."/>
            <person name="Oshima K."/>
            <person name="Fujisawa T."/>
            <person name="Saito A."/>
            <person name="Futamata H."/>
            <person name="Hattori R."/>
            <person name="Shimomura Y."/>
            <person name="Haruta S."/>
            <person name="Morimoto S."/>
            <person name="Wang Y."/>
            <person name="Sakai Y."/>
            <person name="Hattori M."/>
            <person name="Aizawa S."/>
            <person name="Nagashima K.V.P."/>
            <person name="Masuda S."/>
            <person name="Hattori T."/>
            <person name="Yamashita A."/>
            <person name="Bao Z."/>
            <person name="Hayatsu M."/>
            <person name="Kajiya-Kanegae H."/>
            <person name="Yoshinaga I."/>
            <person name="Sakamoto K."/>
            <person name="Toyota K."/>
            <person name="Nakao M."/>
            <person name="Kohara M."/>
            <person name="Anda M."/>
            <person name="Niwa R."/>
            <person name="Jung-Hwan P."/>
            <person name="Sameshima-Saito R."/>
            <person name="Tokuda S."/>
            <person name="Yamamoto S."/>
            <person name="Yamamoto S."/>
            <person name="Yokoyama T."/>
            <person name="Akutsu T."/>
            <person name="Nakamura Y."/>
            <person name="Nakahira-Yanaka Y."/>
            <person name="Takada Hoshino Y."/>
            <person name="Hirakawa H."/>
            <person name="Mitsui H."/>
            <person name="Terasawa K."/>
            <person name="Itakura M."/>
            <person name="Sato S."/>
            <person name="Ikeda-Ohtsubo W."/>
            <person name="Sakakura N."/>
            <person name="Kaminuma E."/>
            <person name="Minamisawa K."/>
        </authorList>
    </citation>
    <scope>NUCLEOTIDE SEQUENCE [LARGE SCALE GENOMIC DNA]</scope>
    <source>
        <strain evidence="2 3">S23321</strain>
    </source>
</reference>
<dbReference type="EMBL" id="AP012279">
    <property type="protein sequence ID" value="BAL74864.1"/>
    <property type="molecule type" value="Genomic_DNA"/>
</dbReference>
<evidence type="ECO:0000313" key="3">
    <source>
        <dbReference type="Proteomes" id="UP000007886"/>
    </source>
</evidence>
<evidence type="ECO:0000256" key="1">
    <source>
        <dbReference type="SAM" id="Phobius"/>
    </source>
</evidence>
<protein>
    <recommendedName>
        <fullName evidence="4">PhnA-like protein</fullName>
    </recommendedName>
</protein>
<evidence type="ECO:0000313" key="2">
    <source>
        <dbReference type="EMBL" id="BAL74864.1"/>
    </source>
</evidence>
<feature type="transmembrane region" description="Helical" evidence="1">
    <location>
        <begin position="68"/>
        <end position="94"/>
    </location>
</feature>
<evidence type="ECO:0008006" key="4">
    <source>
        <dbReference type="Google" id="ProtNLM"/>
    </source>
</evidence>
<dbReference type="Proteomes" id="UP000007886">
    <property type="component" value="Chromosome"/>
</dbReference>
<dbReference type="KEGG" id="brs:S23_16470"/>
<keyword evidence="1" id="KW-0472">Membrane</keyword>
<proteinExistence type="predicted"/>
<dbReference type="RefSeq" id="WP_015684197.1">
    <property type="nucleotide sequence ID" value="NC_017082.1"/>
</dbReference>
<gene>
    <name evidence="2" type="ORF">S23_16470</name>
</gene>